<keyword evidence="4 7" id="KW-1133">Transmembrane helix</keyword>
<evidence type="ECO:0000256" key="4">
    <source>
        <dbReference type="ARBA" id="ARBA00022989"/>
    </source>
</evidence>
<dbReference type="SUPFAM" id="SSF48652">
    <property type="entry name" value="Tetraspanin"/>
    <property type="match status" value="1"/>
</dbReference>
<dbReference type="Gene3D" id="1.10.1450.10">
    <property type="entry name" value="Tetraspanin"/>
    <property type="match status" value="1"/>
</dbReference>
<evidence type="ECO:0000313" key="9">
    <source>
        <dbReference type="Proteomes" id="UP001431783"/>
    </source>
</evidence>
<evidence type="ECO:0000256" key="5">
    <source>
        <dbReference type="ARBA" id="ARBA00023136"/>
    </source>
</evidence>
<evidence type="ECO:0000256" key="1">
    <source>
        <dbReference type="ARBA" id="ARBA00004141"/>
    </source>
</evidence>
<feature type="transmembrane region" description="Helical" evidence="7">
    <location>
        <begin position="82"/>
        <end position="106"/>
    </location>
</feature>
<dbReference type="InterPro" id="IPR018499">
    <property type="entry name" value="Tetraspanin/Peripherin"/>
</dbReference>
<dbReference type="InterPro" id="IPR000301">
    <property type="entry name" value="Tetraspanin_animals"/>
</dbReference>
<dbReference type="PANTHER" id="PTHR19282:SF273">
    <property type="entry name" value="TETRASPANIN"/>
    <property type="match status" value="1"/>
</dbReference>
<dbReference type="EMBL" id="JARQZJ010000063">
    <property type="protein sequence ID" value="KAK9880102.1"/>
    <property type="molecule type" value="Genomic_DNA"/>
</dbReference>
<dbReference type="PRINTS" id="PR00259">
    <property type="entry name" value="TMFOUR"/>
</dbReference>
<dbReference type="GO" id="GO:0005886">
    <property type="term" value="C:plasma membrane"/>
    <property type="evidence" value="ECO:0007669"/>
    <property type="project" value="TreeGrafter"/>
</dbReference>
<dbReference type="Proteomes" id="UP001431783">
    <property type="component" value="Unassembled WGS sequence"/>
</dbReference>
<keyword evidence="5 7" id="KW-0472">Membrane</keyword>
<evidence type="ECO:0000256" key="6">
    <source>
        <dbReference type="PIRSR" id="PIRSR002419-1"/>
    </source>
</evidence>
<dbReference type="InterPro" id="IPR008952">
    <property type="entry name" value="Tetraspanin_EC2_sf"/>
</dbReference>
<sequence>MQACELNVIKYILFVFNLIFAISGIGLIVAGACVLSEVGEFSHFIEGRLLAPPVVLIIVGCIVFLVASLGCYGAIRESYTMLMAYAVCLLIILIAELSIGIAAAVYKGDFDSAMKNIMKDSLHSYNESRTDRLAWDNIQSKLKCCGVTGPKDWPSKTRPLSCCHPIREGAAPPQEFHCQDAIEGDQILYNDGCFDELKMKAESSANVLMGVGIGIAFVEVVGILLACWLASAIKNKE</sequence>
<organism evidence="8 9">
    <name type="scientific">Henosepilachna vigintioctopunctata</name>
    <dbReference type="NCBI Taxonomy" id="420089"/>
    <lineage>
        <taxon>Eukaryota</taxon>
        <taxon>Metazoa</taxon>
        <taxon>Ecdysozoa</taxon>
        <taxon>Arthropoda</taxon>
        <taxon>Hexapoda</taxon>
        <taxon>Insecta</taxon>
        <taxon>Pterygota</taxon>
        <taxon>Neoptera</taxon>
        <taxon>Endopterygota</taxon>
        <taxon>Coleoptera</taxon>
        <taxon>Polyphaga</taxon>
        <taxon>Cucujiformia</taxon>
        <taxon>Coccinelloidea</taxon>
        <taxon>Coccinellidae</taxon>
        <taxon>Epilachninae</taxon>
        <taxon>Epilachnini</taxon>
        <taxon>Henosepilachna</taxon>
    </lineage>
</organism>
<evidence type="ECO:0000256" key="7">
    <source>
        <dbReference type="RuleBase" id="RU361218"/>
    </source>
</evidence>
<comment type="caution">
    <text evidence="8">The sequence shown here is derived from an EMBL/GenBank/DDBJ whole genome shotgun (WGS) entry which is preliminary data.</text>
</comment>
<feature type="disulfide bond" evidence="6">
    <location>
        <begin position="145"/>
        <end position="162"/>
    </location>
</feature>
<feature type="transmembrane region" description="Helical" evidence="7">
    <location>
        <begin position="207"/>
        <end position="230"/>
    </location>
</feature>
<comment type="subcellular location">
    <subcellularLocation>
        <location evidence="1 7">Membrane</location>
        <topology evidence="1 7">Multi-pass membrane protein</topology>
    </subcellularLocation>
</comment>
<evidence type="ECO:0000256" key="2">
    <source>
        <dbReference type="ARBA" id="ARBA00006840"/>
    </source>
</evidence>
<comment type="similarity">
    <text evidence="2 7">Belongs to the tetraspanin (TM4SF) family.</text>
</comment>
<protein>
    <recommendedName>
        <fullName evidence="7">Tetraspanin</fullName>
    </recommendedName>
</protein>
<evidence type="ECO:0000256" key="3">
    <source>
        <dbReference type="ARBA" id="ARBA00022692"/>
    </source>
</evidence>
<keyword evidence="6" id="KW-1015">Disulfide bond</keyword>
<dbReference type="PIRSF" id="PIRSF002419">
    <property type="entry name" value="Tetraspanin"/>
    <property type="match status" value="1"/>
</dbReference>
<dbReference type="Pfam" id="PF00335">
    <property type="entry name" value="Tetraspanin"/>
    <property type="match status" value="1"/>
</dbReference>
<evidence type="ECO:0000313" key="8">
    <source>
        <dbReference type="EMBL" id="KAK9880102.1"/>
    </source>
</evidence>
<keyword evidence="3 7" id="KW-0812">Transmembrane</keyword>
<keyword evidence="9" id="KW-1185">Reference proteome</keyword>
<reference evidence="8 9" key="1">
    <citation type="submission" date="2023-03" db="EMBL/GenBank/DDBJ databases">
        <title>Genome insight into feeding habits of ladybird beetles.</title>
        <authorList>
            <person name="Li H.-S."/>
            <person name="Huang Y.-H."/>
            <person name="Pang H."/>
        </authorList>
    </citation>
    <scope>NUCLEOTIDE SEQUENCE [LARGE SCALE GENOMIC DNA]</scope>
    <source>
        <strain evidence="8">SYSU_2023b</strain>
        <tissue evidence="8">Whole body</tissue>
    </source>
</reference>
<name>A0AAW1UHV3_9CUCU</name>
<dbReference type="AlphaFoldDB" id="A0AAW1UHV3"/>
<feature type="transmembrane region" description="Helical" evidence="7">
    <location>
        <begin position="12"/>
        <end position="38"/>
    </location>
</feature>
<dbReference type="CDD" id="cd03127">
    <property type="entry name" value="tetraspanin_LEL"/>
    <property type="match status" value="1"/>
</dbReference>
<proteinExistence type="inferred from homology"/>
<feature type="transmembrane region" description="Helical" evidence="7">
    <location>
        <begin position="50"/>
        <end position="75"/>
    </location>
</feature>
<dbReference type="PANTHER" id="PTHR19282">
    <property type="entry name" value="TETRASPANIN"/>
    <property type="match status" value="1"/>
</dbReference>
<gene>
    <name evidence="8" type="ORF">WA026_008617</name>
</gene>
<accession>A0AAW1UHV3</accession>